<feature type="compositionally biased region" description="Polar residues" evidence="14">
    <location>
        <begin position="156"/>
        <end position="168"/>
    </location>
</feature>
<dbReference type="InterPro" id="IPR009063">
    <property type="entry name" value="Ig/albumin-bd_sf"/>
</dbReference>
<dbReference type="Gene3D" id="1.20.5.420">
    <property type="entry name" value="Immunoglobulin FC, subunit C"/>
    <property type="match status" value="2"/>
</dbReference>
<keyword evidence="8 15" id="KW-0732">Signal</keyword>
<keyword evidence="11" id="KW-0472">Membrane</keyword>
<dbReference type="GO" id="GO:0005886">
    <property type="term" value="C:plasma membrane"/>
    <property type="evidence" value="ECO:0007669"/>
    <property type="project" value="UniProtKB-SubCell"/>
</dbReference>
<dbReference type="Pfam" id="PF11621">
    <property type="entry name" value="Sbi-IV"/>
    <property type="match status" value="2"/>
</dbReference>
<dbReference type="Pfam" id="PF02216">
    <property type="entry name" value="B"/>
    <property type="match status" value="2"/>
</dbReference>
<accession>A0A418JJH9</accession>
<organism evidence="18 19">
    <name type="scientific">Staphylococcus hyicus</name>
    <dbReference type="NCBI Taxonomy" id="1284"/>
    <lineage>
        <taxon>Bacteria</taxon>
        <taxon>Bacillati</taxon>
        <taxon>Bacillota</taxon>
        <taxon>Bacilli</taxon>
        <taxon>Bacillales</taxon>
        <taxon>Staphylococcaceae</taxon>
        <taxon>Staphylococcus</taxon>
    </lineage>
</organism>
<protein>
    <recommendedName>
        <fullName evidence="4">Immunoglobulin-binding protein Sbi</fullName>
    </recommendedName>
</protein>
<feature type="domain" description="Protein A Ig-binding" evidence="16">
    <location>
        <begin position="95"/>
        <end position="138"/>
    </location>
</feature>
<dbReference type="AlphaFoldDB" id="A0A418JJH9"/>
<keyword evidence="7" id="KW-0390">IgG-binding protein</keyword>
<evidence type="ECO:0000256" key="15">
    <source>
        <dbReference type="SAM" id="SignalP"/>
    </source>
</evidence>
<proteinExistence type="inferred from homology"/>
<name>A0A418JJH9_STAHY</name>
<evidence type="ECO:0000256" key="10">
    <source>
        <dbReference type="ARBA" id="ARBA00023026"/>
    </source>
</evidence>
<reference evidence="18 19" key="1">
    <citation type="journal article" date="2016" name="Front. Microbiol.">
        <title>Comprehensive Phylogenetic Analysis of Bovine Non-aureus Staphylococci Species Based on Whole-Genome Sequencing.</title>
        <authorList>
            <person name="Naushad S."/>
            <person name="Barkema H.W."/>
            <person name="Luby C."/>
            <person name="Condas L.A."/>
            <person name="Nobrega D.B."/>
            <person name="Carson D.A."/>
            <person name="De Buck J."/>
        </authorList>
    </citation>
    <scope>NUCLEOTIDE SEQUENCE [LARGE SCALE GENOMIC DNA]</scope>
    <source>
        <strain evidence="18 19">SNUC 5959</strain>
    </source>
</reference>
<feature type="domain" description="Immunoglobulin-binding protein Sbi" evidence="17">
    <location>
        <begin position="247"/>
        <end position="311"/>
    </location>
</feature>
<evidence type="ECO:0000256" key="14">
    <source>
        <dbReference type="SAM" id="MobiDB-lite"/>
    </source>
</evidence>
<evidence type="ECO:0000256" key="8">
    <source>
        <dbReference type="ARBA" id="ARBA00022729"/>
    </source>
</evidence>
<feature type="region of interest" description="Disordered" evidence="14">
    <location>
        <begin position="314"/>
        <end position="339"/>
    </location>
</feature>
<evidence type="ECO:0000256" key="11">
    <source>
        <dbReference type="ARBA" id="ARBA00023136"/>
    </source>
</evidence>
<keyword evidence="9" id="KW-0677">Repeat</keyword>
<feature type="domain" description="Protein A Ig-binding" evidence="16">
    <location>
        <begin position="46"/>
        <end position="92"/>
    </location>
</feature>
<gene>
    <name evidence="18" type="ORF">BUZ57_05310</name>
</gene>
<dbReference type="InterPro" id="IPR003132">
    <property type="entry name" value="Protein_A_Ig-bd"/>
</dbReference>
<evidence type="ECO:0000256" key="13">
    <source>
        <dbReference type="ARBA" id="ARBA00046518"/>
    </source>
</evidence>
<feature type="chain" id="PRO_5019335334" description="Immunoglobulin-binding protein Sbi" evidence="15">
    <location>
        <begin position="30"/>
        <end position="477"/>
    </location>
</feature>
<sequence>MKNKNISRLLMGAATITLATMVANGEAKAAESTETTPAQHTQTSDVTDAQRAFYKVLHLEGITEEQRNHYIQTLRTQPERAQEVFSESIKDSNNQERRAGQQNAFYEILNNENLSENQKTEALAEIQKNPDKSQDVWYQTLHTETHTNNNLESTTPEHTPNLNESTQNTGHLTREQAFARHNELTSDANTSLSELLKTDSIDNRRNAQRNVNKAPLDVKEQLQKQLDLIIAQHEANAQKAADTTHNSIQDAYARQDAQVRKINEALTKLVDSDTVENRRQAQREVNKAPHYMQERLQKQLDLIIQKHATSKTTVATETLSSNQNTEAPKVEAPAKTETAPKSPGYYQAFKNYISETFNNGYKYVTDTYNSYKTKYDNAKFYADKYFKYKRLIDPIVLGTLGNGWDSHITPLEINKNNSAIYNAYAQARNYVTEGINTGKVLYTFYKNPGIVKTAIATAETATTLKNTVSNLLSVFWK</sequence>
<comment type="function">
    <text evidence="12">Plays a role in the inhibition of both the innate and adaptive immune responses. Possesses two N-terminal domains that bind the Fc region of IgG and two domains that form a tripartite complex with complement factors C3b and CFH. By recruiting CFH and C3b, the secreted form acts as a potent complement inhibitor of the alternative pathway-mediated lysis.</text>
</comment>
<comment type="subunit">
    <text evidence="13">Interacts (via sbi-I and sbi-II domains) with the Fc region of mammalian immunoglobulin G (IgG) proteins. Interacts (via sbi-III and sbi-IV domains) with host complement C3. Interacts (via sbi-III and sbi-IV domains) with host CFH. Interacts (via sbi-IV domain) with beta-2-glycoprotein 1/APOH.</text>
</comment>
<evidence type="ECO:0000313" key="18">
    <source>
        <dbReference type="EMBL" id="RIO46171.1"/>
    </source>
</evidence>
<keyword evidence="6" id="KW-0964">Secreted</keyword>
<evidence type="ECO:0000256" key="12">
    <source>
        <dbReference type="ARBA" id="ARBA00045140"/>
    </source>
</evidence>
<comment type="subcellular location">
    <subcellularLocation>
        <location evidence="1">Cell membrane</location>
    </subcellularLocation>
    <subcellularLocation>
        <location evidence="2">Secreted</location>
    </subcellularLocation>
</comment>
<evidence type="ECO:0000256" key="2">
    <source>
        <dbReference type="ARBA" id="ARBA00004613"/>
    </source>
</evidence>
<evidence type="ECO:0000259" key="17">
    <source>
        <dbReference type="Pfam" id="PF11621"/>
    </source>
</evidence>
<evidence type="ECO:0000256" key="4">
    <source>
        <dbReference type="ARBA" id="ARBA00014958"/>
    </source>
</evidence>
<evidence type="ECO:0000259" key="16">
    <source>
        <dbReference type="Pfam" id="PF02216"/>
    </source>
</evidence>
<dbReference type="GO" id="GO:0005576">
    <property type="term" value="C:extracellular region"/>
    <property type="evidence" value="ECO:0007669"/>
    <property type="project" value="UniProtKB-SubCell"/>
</dbReference>
<evidence type="ECO:0000256" key="7">
    <source>
        <dbReference type="ARBA" id="ARBA00022652"/>
    </source>
</evidence>
<dbReference type="GO" id="GO:0019864">
    <property type="term" value="F:IgG binding"/>
    <property type="evidence" value="ECO:0007669"/>
    <property type="project" value="UniProtKB-KW"/>
</dbReference>
<evidence type="ECO:0000313" key="19">
    <source>
        <dbReference type="Proteomes" id="UP000285625"/>
    </source>
</evidence>
<keyword evidence="5" id="KW-1003">Cell membrane</keyword>
<dbReference type="SUPFAM" id="SSF46997">
    <property type="entry name" value="Bacterial immunoglobulin/albumin-binding domains"/>
    <property type="match status" value="2"/>
</dbReference>
<evidence type="ECO:0000256" key="9">
    <source>
        <dbReference type="ARBA" id="ARBA00022737"/>
    </source>
</evidence>
<feature type="region of interest" description="Disordered" evidence="14">
    <location>
        <begin position="146"/>
        <end position="168"/>
    </location>
</feature>
<dbReference type="EMBL" id="QXVO01000012">
    <property type="protein sequence ID" value="RIO46171.1"/>
    <property type="molecule type" value="Genomic_DNA"/>
</dbReference>
<feature type="signal peptide" evidence="15">
    <location>
        <begin position="1"/>
        <end position="29"/>
    </location>
</feature>
<feature type="compositionally biased region" description="Polar residues" evidence="14">
    <location>
        <begin position="314"/>
        <end position="326"/>
    </location>
</feature>
<dbReference type="InterPro" id="IPR041909">
    <property type="entry name" value="Sbi_C3_db_domIV"/>
</dbReference>
<evidence type="ECO:0000256" key="3">
    <source>
        <dbReference type="ARBA" id="ARBA00005827"/>
    </source>
</evidence>
<evidence type="ECO:0000256" key="5">
    <source>
        <dbReference type="ARBA" id="ARBA00022475"/>
    </source>
</evidence>
<evidence type="ECO:0000256" key="1">
    <source>
        <dbReference type="ARBA" id="ARBA00004236"/>
    </source>
</evidence>
<dbReference type="InterPro" id="IPR021657">
    <property type="entry name" value="IgG-binding_Sbi_dom_IV"/>
</dbReference>
<evidence type="ECO:0000256" key="6">
    <source>
        <dbReference type="ARBA" id="ARBA00022525"/>
    </source>
</evidence>
<comment type="caution">
    <text evidence="18">The sequence shown here is derived from an EMBL/GenBank/DDBJ whole genome shotgun (WGS) entry which is preliminary data.</text>
</comment>
<dbReference type="Gene3D" id="1.10.10.1270">
    <property type="entry name" value="Sbi, C3 binding domain IV"/>
    <property type="match status" value="2"/>
</dbReference>
<dbReference type="RefSeq" id="WP_119635314.1">
    <property type="nucleotide sequence ID" value="NZ_JANIKY010000005.1"/>
</dbReference>
<comment type="similarity">
    <text evidence="3">Belongs to the immunoglobulin-binding protein Sbi family.</text>
</comment>
<keyword evidence="10" id="KW-0843">Virulence</keyword>
<feature type="domain" description="Immunoglobulin-binding protein Sbi" evidence="17">
    <location>
        <begin position="175"/>
        <end position="237"/>
    </location>
</feature>
<dbReference type="Proteomes" id="UP000285625">
    <property type="component" value="Unassembled WGS sequence"/>
</dbReference>